<name>A0A4V5ZXN5_STECR</name>
<reference evidence="1 2" key="2">
    <citation type="journal article" date="2019" name="G3 (Bethesda)">
        <title>Hybrid Assembly of the Genome of the Entomopathogenic Nematode Steinernema carpocapsae Identifies the X-Chromosome.</title>
        <authorList>
            <person name="Serra L."/>
            <person name="Macchietto M."/>
            <person name="Macias-Munoz A."/>
            <person name="McGill C.J."/>
            <person name="Rodriguez I.M."/>
            <person name="Rodriguez B."/>
            <person name="Murad R."/>
            <person name="Mortazavi A."/>
        </authorList>
    </citation>
    <scope>NUCLEOTIDE SEQUENCE [LARGE SCALE GENOMIC DNA]</scope>
    <source>
        <strain evidence="1 2">ALL</strain>
    </source>
</reference>
<comment type="caution">
    <text evidence="1">The sequence shown here is derived from an EMBL/GenBank/DDBJ whole genome shotgun (WGS) entry which is preliminary data.</text>
</comment>
<sequence length="104" mass="11871">MKAEAQPTVDCSSRTGKLEINLASHLINFHAGEMSLDVYADIPPTPFSPFFSEVGWKNSENVAWLQLTSDRVSRCERLGEREPLRPLRDSAYRHHRLHQLLGLQ</sequence>
<reference evidence="1 2" key="1">
    <citation type="journal article" date="2015" name="Genome Biol.">
        <title>Comparative genomics of Steinernema reveals deeply conserved gene regulatory networks.</title>
        <authorList>
            <person name="Dillman A.R."/>
            <person name="Macchietto M."/>
            <person name="Porter C.F."/>
            <person name="Rogers A."/>
            <person name="Williams B."/>
            <person name="Antoshechkin I."/>
            <person name="Lee M.M."/>
            <person name="Goodwin Z."/>
            <person name="Lu X."/>
            <person name="Lewis E.E."/>
            <person name="Goodrich-Blair H."/>
            <person name="Stock S.P."/>
            <person name="Adams B.J."/>
            <person name="Sternberg P.W."/>
            <person name="Mortazavi A."/>
        </authorList>
    </citation>
    <scope>NUCLEOTIDE SEQUENCE [LARGE SCALE GENOMIC DNA]</scope>
    <source>
        <strain evidence="1 2">ALL</strain>
    </source>
</reference>
<accession>A0A4V5ZXN5</accession>
<dbReference type="AlphaFoldDB" id="A0A4V5ZXN5"/>
<gene>
    <name evidence="1" type="ORF">L596_027691</name>
</gene>
<keyword evidence="2" id="KW-1185">Reference proteome</keyword>
<evidence type="ECO:0000313" key="1">
    <source>
        <dbReference type="EMBL" id="TKR60445.1"/>
    </source>
</evidence>
<protein>
    <submittedName>
        <fullName evidence="1">Uncharacterized protein</fullName>
    </submittedName>
</protein>
<dbReference type="EMBL" id="AZBU02000011">
    <property type="protein sequence ID" value="TKR60445.1"/>
    <property type="molecule type" value="Genomic_DNA"/>
</dbReference>
<evidence type="ECO:0000313" key="2">
    <source>
        <dbReference type="Proteomes" id="UP000298663"/>
    </source>
</evidence>
<dbReference type="Proteomes" id="UP000298663">
    <property type="component" value="Unassembled WGS sequence"/>
</dbReference>
<proteinExistence type="predicted"/>
<organism evidence="1 2">
    <name type="scientific">Steinernema carpocapsae</name>
    <name type="common">Entomopathogenic nematode</name>
    <dbReference type="NCBI Taxonomy" id="34508"/>
    <lineage>
        <taxon>Eukaryota</taxon>
        <taxon>Metazoa</taxon>
        <taxon>Ecdysozoa</taxon>
        <taxon>Nematoda</taxon>
        <taxon>Chromadorea</taxon>
        <taxon>Rhabditida</taxon>
        <taxon>Tylenchina</taxon>
        <taxon>Panagrolaimomorpha</taxon>
        <taxon>Strongyloidoidea</taxon>
        <taxon>Steinernematidae</taxon>
        <taxon>Steinernema</taxon>
    </lineage>
</organism>